<organism evidence="1 2">
    <name type="scientific">Hafnia psychrotolerans</name>
    <dbReference type="NCBI Taxonomy" id="1477018"/>
    <lineage>
        <taxon>Bacteria</taxon>
        <taxon>Pseudomonadati</taxon>
        <taxon>Pseudomonadota</taxon>
        <taxon>Gammaproteobacteria</taxon>
        <taxon>Enterobacterales</taxon>
        <taxon>Hafniaceae</taxon>
        <taxon>Hafnia</taxon>
    </lineage>
</organism>
<proteinExistence type="predicted"/>
<accession>A0ABQ1H149</accession>
<keyword evidence="2" id="KW-1185">Reference proteome</keyword>
<dbReference type="Proteomes" id="UP000627464">
    <property type="component" value="Unassembled WGS sequence"/>
</dbReference>
<comment type="caution">
    <text evidence="1">The sequence shown here is derived from an EMBL/GenBank/DDBJ whole genome shotgun (WGS) entry which is preliminary data.</text>
</comment>
<evidence type="ECO:0000313" key="1">
    <source>
        <dbReference type="EMBL" id="GGA55060.1"/>
    </source>
</evidence>
<protein>
    <submittedName>
        <fullName evidence="1">Uncharacterized protein</fullName>
    </submittedName>
</protein>
<evidence type="ECO:0000313" key="2">
    <source>
        <dbReference type="Proteomes" id="UP000627464"/>
    </source>
</evidence>
<sequence length="79" mass="9365">MKLLKTPMQYRTWMLEDFLNTDTLSPDQQERELQRQMPEKFPCIASIVKGQDGQQSETVEFLSPEQIAQWSSEMDKIQR</sequence>
<reference evidence="2" key="1">
    <citation type="journal article" date="2019" name="Int. J. Syst. Evol. Microbiol.">
        <title>The Global Catalogue of Microorganisms (GCM) 10K type strain sequencing project: providing services to taxonomists for standard genome sequencing and annotation.</title>
        <authorList>
            <consortium name="The Broad Institute Genomics Platform"/>
            <consortium name="The Broad Institute Genome Sequencing Center for Infectious Disease"/>
            <person name="Wu L."/>
            <person name="Ma J."/>
        </authorList>
    </citation>
    <scope>NUCLEOTIDE SEQUENCE [LARGE SCALE GENOMIC DNA]</scope>
    <source>
        <strain evidence="2">CGMCC 1.12806</strain>
    </source>
</reference>
<gene>
    <name evidence="1" type="ORF">GCM10011328_33190</name>
</gene>
<dbReference type="RefSeq" id="WP_188474649.1">
    <property type="nucleotide sequence ID" value="NZ_BMFZ01000009.1"/>
</dbReference>
<name>A0ABQ1H149_9GAMM</name>
<dbReference type="EMBL" id="BMFZ01000009">
    <property type="protein sequence ID" value="GGA55060.1"/>
    <property type="molecule type" value="Genomic_DNA"/>
</dbReference>